<dbReference type="InParanoid" id="A0A6P7HH71"/>
<dbReference type="Pfam" id="PF12012">
    <property type="entry name" value="DUF3504"/>
    <property type="match status" value="1"/>
</dbReference>
<dbReference type="InterPro" id="IPR021893">
    <property type="entry name" value="ZMYM2-like_C"/>
</dbReference>
<keyword evidence="2" id="KW-0597">Phosphoprotein</keyword>
<dbReference type="PANTHER" id="PTHR21446:SF12">
    <property type="entry name" value="POTASSIUM CHANNEL TETRAMERIZATION DOMAIN CONTAINING 1"/>
    <property type="match status" value="1"/>
</dbReference>
<proteinExistence type="predicted"/>
<dbReference type="GeneID" id="114431594"/>
<evidence type="ECO:0000256" key="3">
    <source>
        <dbReference type="ARBA" id="ARBA00022843"/>
    </source>
</evidence>
<feature type="domain" description="ZMYM2-like/QRICH1 C-terminal" evidence="4">
    <location>
        <begin position="193"/>
        <end position="322"/>
    </location>
</feature>
<evidence type="ECO:0000259" key="4">
    <source>
        <dbReference type="Pfam" id="PF12012"/>
    </source>
</evidence>
<evidence type="ECO:0000313" key="6">
    <source>
        <dbReference type="RefSeq" id="XP_028254955.1"/>
    </source>
</evidence>
<gene>
    <name evidence="6" type="primary">LOC114431594</name>
</gene>
<sequence length="350" mass="40439">MELTANNMSAEQRAAHENEFDIKEIILKEEEEEDCDLKPLEIWKFRHALVSDLDLDELEDTRSEISQVTNRQTTWAVNCFTGWLESQGLQVDLRTVDRPELNGLLRRFYGSVRNSKGELYGIASYIALRAGLNRYFKEPPLGRPMCLMRDAEFSSANKVFLGVLRRIRRSGADVTTHYPPLSPDDVCILRHSHVMDTGTPMGLLNKVWFDVQVHFGRRGKQANRNLKKDSFIFGKDERGRRYCTFCTFEDDTIFNYKDRSAMFEKPGSKFCPIVSLSKYLSMLPPNATALYLQPKKQLTDERWYTHHPLGANYLGSMLSRMCKEAKTSVIYTNHCIRNTPFHQLCDAEQV</sequence>
<keyword evidence="5" id="KW-1185">Reference proteome</keyword>
<dbReference type="PANTHER" id="PTHR21446">
    <property type="entry name" value="DUF3504 DOMAIN-CONTAINING PROTEIN"/>
    <property type="match status" value="1"/>
</dbReference>
<keyword evidence="1" id="KW-1017">Isopeptide bond</keyword>
<evidence type="ECO:0000313" key="5">
    <source>
        <dbReference type="Proteomes" id="UP000515145"/>
    </source>
</evidence>
<name>A0A6P7HH71_9TELE</name>
<evidence type="ECO:0000256" key="1">
    <source>
        <dbReference type="ARBA" id="ARBA00022499"/>
    </source>
</evidence>
<dbReference type="AlphaFoldDB" id="A0A6P7HH71"/>
<dbReference type="OrthoDB" id="2434995at2759"/>
<dbReference type="RefSeq" id="XP_028254955.1">
    <property type="nucleotide sequence ID" value="XM_028399154.1"/>
</dbReference>
<keyword evidence="3" id="KW-0832">Ubl conjugation</keyword>
<accession>A0A6P7HH71</accession>
<dbReference type="Proteomes" id="UP000515145">
    <property type="component" value="Chromosome 1"/>
</dbReference>
<organism evidence="5 6">
    <name type="scientific">Parambassis ranga</name>
    <name type="common">Indian glassy fish</name>
    <dbReference type="NCBI Taxonomy" id="210632"/>
    <lineage>
        <taxon>Eukaryota</taxon>
        <taxon>Metazoa</taxon>
        <taxon>Chordata</taxon>
        <taxon>Craniata</taxon>
        <taxon>Vertebrata</taxon>
        <taxon>Euteleostomi</taxon>
        <taxon>Actinopterygii</taxon>
        <taxon>Neopterygii</taxon>
        <taxon>Teleostei</taxon>
        <taxon>Neoteleostei</taxon>
        <taxon>Acanthomorphata</taxon>
        <taxon>Ovalentaria</taxon>
        <taxon>Ambassidae</taxon>
        <taxon>Parambassis</taxon>
    </lineage>
</organism>
<reference evidence="6" key="1">
    <citation type="submission" date="2025-08" db="UniProtKB">
        <authorList>
            <consortium name="RefSeq"/>
        </authorList>
    </citation>
    <scope>IDENTIFICATION</scope>
</reference>
<evidence type="ECO:0000256" key="2">
    <source>
        <dbReference type="ARBA" id="ARBA00022553"/>
    </source>
</evidence>
<dbReference type="InterPro" id="IPR052787">
    <property type="entry name" value="MAVS"/>
</dbReference>
<protein>
    <submittedName>
        <fullName evidence="6">Uncharacterized protein LOC114431594</fullName>
    </submittedName>
</protein>